<sequence length="120" mass="14212">MYFVLYICFMNETFVANWKSQLKKGTLTFVILNVLKDNEYYGYELIEEIKKHTDMEVAEGTLYPILNRLKMDNLVDSKWVEQGTGIPRKYYSLTEVGMKTLAEMNAYWKTLVFDIEKIIK</sequence>
<dbReference type="PANTHER" id="PTHR33169">
    <property type="entry name" value="PADR-FAMILY TRANSCRIPTIONAL REGULATOR"/>
    <property type="match status" value="1"/>
</dbReference>
<dbReference type="InterPro" id="IPR036388">
    <property type="entry name" value="WH-like_DNA-bd_sf"/>
</dbReference>
<name>A0A327QUG1_9BACT</name>
<feature type="domain" description="Transcription regulator PadR N-terminal" evidence="1">
    <location>
        <begin position="31"/>
        <end position="103"/>
    </location>
</feature>
<proteinExistence type="predicted"/>
<evidence type="ECO:0000313" key="3">
    <source>
        <dbReference type="Proteomes" id="UP000249547"/>
    </source>
</evidence>
<protein>
    <submittedName>
        <fullName evidence="2">PadR family transcriptional regulator PadR</fullName>
    </submittedName>
</protein>
<dbReference type="SUPFAM" id="SSF46785">
    <property type="entry name" value="Winged helix' DNA-binding domain"/>
    <property type="match status" value="1"/>
</dbReference>
<dbReference type="AlphaFoldDB" id="A0A327QUG1"/>
<accession>A0A327QUG1</accession>
<dbReference type="InterPro" id="IPR036390">
    <property type="entry name" value="WH_DNA-bd_sf"/>
</dbReference>
<gene>
    <name evidence="2" type="ORF">LX64_00964</name>
</gene>
<dbReference type="Gene3D" id="1.10.10.10">
    <property type="entry name" value="Winged helix-like DNA-binding domain superfamily/Winged helix DNA-binding domain"/>
    <property type="match status" value="1"/>
</dbReference>
<comment type="caution">
    <text evidence="2">The sequence shown here is derived from an EMBL/GenBank/DDBJ whole genome shotgun (WGS) entry which is preliminary data.</text>
</comment>
<dbReference type="EMBL" id="QLLL01000002">
    <property type="protein sequence ID" value="RAJ08316.1"/>
    <property type="molecule type" value="Genomic_DNA"/>
</dbReference>
<organism evidence="2 3">
    <name type="scientific">Chitinophaga skermanii</name>
    <dbReference type="NCBI Taxonomy" id="331697"/>
    <lineage>
        <taxon>Bacteria</taxon>
        <taxon>Pseudomonadati</taxon>
        <taxon>Bacteroidota</taxon>
        <taxon>Chitinophagia</taxon>
        <taxon>Chitinophagales</taxon>
        <taxon>Chitinophagaceae</taxon>
        <taxon>Chitinophaga</taxon>
    </lineage>
</organism>
<dbReference type="InterPro" id="IPR005149">
    <property type="entry name" value="Tscrpt_reg_PadR_N"/>
</dbReference>
<dbReference type="PANTHER" id="PTHR33169:SF14">
    <property type="entry name" value="TRANSCRIPTIONAL REGULATOR RV3488"/>
    <property type="match status" value="1"/>
</dbReference>
<keyword evidence="3" id="KW-1185">Reference proteome</keyword>
<dbReference type="InterPro" id="IPR052509">
    <property type="entry name" value="Metal_resp_DNA-bind_regulator"/>
</dbReference>
<dbReference type="Pfam" id="PF03551">
    <property type="entry name" value="PadR"/>
    <property type="match status" value="1"/>
</dbReference>
<evidence type="ECO:0000313" key="2">
    <source>
        <dbReference type="EMBL" id="RAJ08316.1"/>
    </source>
</evidence>
<dbReference type="Proteomes" id="UP000249547">
    <property type="component" value="Unassembled WGS sequence"/>
</dbReference>
<reference evidence="2 3" key="1">
    <citation type="submission" date="2018-06" db="EMBL/GenBank/DDBJ databases">
        <title>Genomic Encyclopedia of Archaeal and Bacterial Type Strains, Phase II (KMG-II): from individual species to whole genera.</title>
        <authorList>
            <person name="Goeker M."/>
        </authorList>
    </citation>
    <scope>NUCLEOTIDE SEQUENCE [LARGE SCALE GENOMIC DNA]</scope>
    <source>
        <strain evidence="2 3">DSM 23857</strain>
    </source>
</reference>
<evidence type="ECO:0000259" key="1">
    <source>
        <dbReference type="Pfam" id="PF03551"/>
    </source>
</evidence>